<keyword evidence="5 6" id="KW-0472">Membrane</keyword>
<reference evidence="9" key="1">
    <citation type="submission" date="2020-06" db="EMBL/GenBank/DDBJ databases">
        <title>Draft genomic sequecing of Geomonas sp. Red745.</title>
        <authorList>
            <person name="Itoh H."/>
            <person name="Xu Z.X."/>
            <person name="Ushijima N."/>
            <person name="Masuda Y."/>
            <person name="Shiratori Y."/>
            <person name="Senoo K."/>
        </authorList>
    </citation>
    <scope>NUCLEOTIDE SEQUENCE [LARGE SCALE GENOMIC DNA]</scope>
    <source>
        <strain evidence="9">Red745</strain>
    </source>
</reference>
<evidence type="ECO:0000256" key="5">
    <source>
        <dbReference type="ARBA" id="ARBA00023136"/>
    </source>
</evidence>
<name>A0A6V8ND47_9BACT</name>
<keyword evidence="2 6" id="KW-0812">Transmembrane</keyword>
<feature type="transmembrane region" description="Helical" evidence="6">
    <location>
        <begin position="48"/>
        <end position="67"/>
    </location>
</feature>
<sequence>MNKGATLLRGVLVSPWPLAIFLVIPLLAVLKVAWHLPLPLPGVKIPLLVNNICLALLVALRLAYYLVRLGSGIRYGATGTPRYTLDPAEPPERVRERLTAGGFRFVENGSYGEKPDFGYWGTVLVYGGLLLTLATGAFDNLYQFSGTLLDGQGRATDLNKLESYRDLLTGPLTGSPKQLPQLKIVRQINPNKDYPRGATEVAFLFPNGDAKKTILKCPDPFPLGSFDIYMSKMVYEPKLLVTIDKVNQVFAGSVLLDPLVTPEHGYSFYGAFVNNNLDGEVFYQPETSRLKLTLRQGSLVLVDKELVFQGDRMQSSGNIDFAVERMGVWSELHVVHRRHKPLLMAGAVLAVLGLILRLAVGRQRVWLENVAGSCRVGAVGTAAQEILTQG</sequence>
<keyword evidence="4 6" id="KW-1133">Transmembrane helix</keyword>
<dbReference type="InterPro" id="IPR007816">
    <property type="entry name" value="ResB-like_domain"/>
</dbReference>
<evidence type="ECO:0000313" key="8">
    <source>
        <dbReference type="EMBL" id="GFO70461.1"/>
    </source>
</evidence>
<evidence type="ECO:0000313" key="9">
    <source>
        <dbReference type="Proteomes" id="UP000587586"/>
    </source>
</evidence>
<feature type="transmembrane region" description="Helical" evidence="6">
    <location>
        <begin position="16"/>
        <end position="36"/>
    </location>
</feature>
<evidence type="ECO:0000256" key="2">
    <source>
        <dbReference type="ARBA" id="ARBA00022692"/>
    </source>
</evidence>
<evidence type="ECO:0000256" key="1">
    <source>
        <dbReference type="ARBA" id="ARBA00004141"/>
    </source>
</evidence>
<organism evidence="8 9">
    <name type="scientific">Geomonas limicola</name>
    <dbReference type="NCBI Taxonomy" id="2740186"/>
    <lineage>
        <taxon>Bacteria</taxon>
        <taxon>Pseudomonadati</taxon>
        <taxon>Thermodesulfobacteriota</taxon>
        <taxon>Desulfuromonadia</taxon>
        <taxon>Geobacterales</taxon>
        <taxon>Geobacteraceae</taxon>
        <taxon>Geomonas</taxon>
    </lineage>
</organism>
<keyword evidence="3" id="KW-0201">Cytochrome c-type biogenesis</keyword>
<dbReference type="AlphaFoldDB" id="A0A6V8ND47"/>
<feature type="transmembrane region" description="Helical" evidence="6">
    <location>
        <begin position="117"/>
        <end position="138"/>
    </location>
</feature>
<dbReference type="Proteomes" id="UP000587586">
    <property type="component" value="Unassembled WGS sequence"/>
</dbReference>
<evidence type="ECO:0000256" key="4">
    <source>
        <dbReference type="ARBA" id="ARBA00022989"/>
    </source>
</evidence>
<feature type="domain" description="ResB-like" evidence="7">
    <location>
        <begin position="304"/>
        <end position="381"/>
    </location>
</feature>
<dbReference type="GO" id="GO:0016020">
    <property type="term" value="C:membrane"/>
    <property type="evidence" value="ECO:0007669"/>
    <property type="project" value="UniProtKB-SubCell"/>
</dbReference>
<dbReference type="RefSeq" id="WP_183363077.1">
    <property type="nucleotide sequence ID" value="NZ_BLXZ01000010.1"/>
</dbReference>
<proteinExistence type="predicted"/>
<keyword evidence="9" id="KW-1185">Reference proteome</keyword>
<accession>A0A6V8ND47</accession>
<dbReference type="GO" id="GO:0017004">
    <property type="term" value="P:cytochrome complex assembly"/>
    <property type="evidence" value="ECO:0007669"/>
    <property type="project" value="UniProtKB-KW"/>
</dbReference>
<evidence type="ECO:0000256" key="6">
    <source>
        <dbReference type="SAM" id="Phobius"/>
    </source>
</evidence>
<feature type="transmembrane region" description="Helical" evidence="6">
    <location>
        <begin position="342"/>
        <end position="360"/>
    </location>
</feature>
<evidence type="ECO:0000259" key="7">
    <source>
        <dbReference type="Pfam" id="PF05140"/>
    </source>
</evidence>
<comment type="subcellular location">
    <subcellularLocation>
        <location evidence="1">Membrane</location>
        <topology evidence="1">Multi-pass membrane protein</topology>
    </subcellularLocation>
</comment>
<evidence type="ECO:0000256" key="3">
    <source>
        <dbReference type="ARBA" id="ARBA00022748"/>
    </source>
</evidence>
<comment type="caution">
    <text evidence="8">The sequence shown here is derived from an EMBL/GenBank/DDBJ whole genome shotgun (WGS) entry which is preliminary data.</text>
</comment>
<gene>
    <name evidence="8" type="ORF">GMLC_40400</name>
</gene>
<dbReference type="Pfam" id="PF05140">
    <property type="entry name" value="ResB"/>
    <property type="match status" value="1"/>
</dbReference>
<dbReference type="EMBL" id="BLXZ01000010">
    <property type="protein sequence ID" value="GFO70461.1"/>
    <property type="molecule type" value="Genomic_DNA"/>
</dbReference>
<protein>
    <recommendedName>
        <fullName evidence="7">ResB-like domain-containing protein</fullName>
    </recommendedName>
</protein>